<dbReference type="PANTHER" id="PTHR24201">
    <property type="entry name" value="ANK_REP_REGION DOMAIN-CONTAINING PROTEIN"/>
    <property type="match status" value="1"/>
</dbReference>
<evidence type="ECO:0000313" key="5">
    <source>
        <dbReference type="Proteomes" id="UP000593567"/>
    </source>
</evidence>
<sequence length="414" mass="45862">MNMDYFGRDDNSNEFQVEFNQWNRSSEDILKNRYPLHKACRDGDIESVSLLLVSSGQQQCLLEDEFYGWTPAHWASYFGKLACLRKLMQCLSADPVTSRYQQSPTHLAAYACRPNCLHWLLSSGSDLNQKDYLGETPAHKAARTGSMECVALLAAKHADLNAQNNTGMTPGHLAAKCGYPDCALYLEKSAQQQILKRNGVIDDVVLPVLQSQSVLPGNLPNKCVIIQGINGGKLPQSIDSHQSLRSELTNGMDVEMDSGDHLGNAHQNGHMNGHHTNGGAVHPSQNGSLSCGRANSAFIQKDIMLSHDVSNNRSFVAGRKRGREDVDEDVNEEWKRVRYLELGDFQGQSNVVLPSSQPIMSNGCVAMTTDEPIEQPNFVTSVHPNSIPIVRENNSFVDNCTYRCSYKYKNSPCI</sequence>
<dbReference type="PANTHER" id="PTHR24201:SF17">
    <property type="entry name" value="ANKYRIN REPEAT DOMAIN-CONTAINING PROTEIN 10-LIKE ISOFORM X1"/>
    <property type="match status" value="1"/>
</dbReference>
<feature type="repeat" description="ANK" evidence="3">
    <location>
        <begin position="100"/>
        <end position="132"/>
    </location>
</feature>
<dbReference type="PROSITE" id="PS50088">
    <property type="entry name" value="ANK_REPEAT"/>
    <property type="match status" value="2"/>
</dbReference>
<proteinExistence type="predicted"/>
<dbReference type="Pfam" id="PF12796">
    <property type="entry name" value="Ank_2"/>
    <property type="match status" value="2"/>
</dbReference>
<dbReference type="Gene3D" id="1.25.40.20">
    <property type="entry name" value="Ankyrin repeat-containing domain"/>
    <property type="match status" value="1"/>
</dbReference>
<evidence type="ECO:0000313" key="4">
    <source>
        <dbReference type="EMBL" id="KAF6038995.1"/>
    </source>
</evidence>
<gene>
    <name evidence="4" type="ORF">EB796_002695</name>
</gene>
<dbReference type="SUPFAM" id="SSF48403">
    <property type="entry name" value="Ankyrin repeat"/>
    <property type="match status" value="1"/>
</dbReference>
<keyword evidence="1" id="KW-0677">Repeat</keyword>
<dbReference type="Proteomes" id="UP000593567">
    <property type="component" value="Unassembled WGS sequence"/>
</dbReference>
<evidence type="ECO:0000256" key="2">
    <source>
        <dbReference type="ARBA" id="ARBA00023043"/>
    </source>
</evidence>
<reference evidence="4" key="1">
    <citation type="submission" date="2020-06" db="EMBL/GenBank/DDBJ databases">
        <title>Draft genome of Bugula neritina, a colonial animal packing powerful symbionts and potential medicines.</title>
        <authorList>
            <person name="Rayko M."/>
        </authorList>
    </citation>
    <scope>NUCLEOTIDE SEQUENCE [LARGE SCALE GENOMIC DNA]</scope>
    <source>
        <strain evidence="4">Kwan_BN1</strain>
    </source>
</reference>
<dbReference type="InterPro" id="IPR002110">
    <property type="entry name" value="Ankyrin_rpt"/>
</dbReference>
<dbReference type="InterPro" id="IPR036770">
    <property type="entry name" value="Ankyrin_rpt-contain_sf"/>
</dbReference>
<dbReference type="EMBL" id="VXIV02000319">
    <property type="protein sequence ID" value="KAF6038995.1"/>
    <property type="molecule type" value="Genomic_DNA"/>
</dbReference>
<dbReference type="InterPro" id="IPR050776">
    <property type="entry name" value="Ank_Repeat/CDKN_Inhibitor"/>
</dbReference>
<protein>
    <submittedName>
        <fullName evidence="4">Uncharacterized protein</fullName>
    </submittedName>
</protein>
<evidence type="ECO:0000256" key="3">
    <source>
        <dbReference type="PROSITE-ProRule" id="PRU00023"/>
    </source>
</evidence>
<accession>A0A7J7KKX3</accession>
<comment type="caution">
    <text evidence="4">The sequence shown here is derived from an EMBL/GenBank/DDBJ whole genome shotgun (WGS) entry which is preliminary data.</text>
</comment>
<keyword evidence="2 3" id="KW-0040">ANK repeat</keyword>
<name>A0A7J7KKX3_BUGNE</name>
<dbReference type="PROSITE" id="PS50297">
    <property type="entry name" value="ANK_REP_REGION"/>
    <property type="match status" value="1"/>
</dbReference>
<feature type="repeat" description="ANK" evidence="3">
    <location>
        <begin position="133"/>
        <end position="165"/>
    </location>
</feature>
<keyword evidence="5" id="KW-1185">Reference proteome</keyword>
<dbReference type="AlphaFoldDB" id="A0A7J7KKX3"/>
<organism evidence="4 5">
    <name type="scientific">Bugula neritina</name>
    <name type="common">Brown bryozoan</name>
    <name type="synonym">Sertularia neritina</name>
    <dbReference type="NCBI Taxonomy" id="10212"/>
    <lineage>
        <taxon>Eukaryota</taxon>
        <taxon>Metazoa</taxon>
        <taxon>Spiralia</taxon>
        <taxon>Lophotrochozoa</taxon>
        <taxon>Bryozoa</taxon>
        <taxon>Gymnolaemata</taxon>
        <taxon>Cheilostomatida</taxon>
        <taxon>Flustrina</taxon>
        <taxon>Buguloidea</taxon>
        <taxon>Bugulidae</taxon>
        <taxon>Bugula</taxon>
    </lineage>
</organism>
<dbReference type="OrthoDB" id="5402602at2759"/>
<dbReference type="SMART" id="SM00248">
    <property type="entry name" value="ANK"/>
    <property type="match status" value="5"/>
</dbReference>
<evidence type="ECO:0000256" key="1">
    <source>
        <dbReference type="ARBA" id="ARBA00022737"/>
    </source>
</evidence>